<comment type="caution">
    <text evidence="2">The sequence shown here is derived from an EMBL/GenBank/DDBJ whole genome shotgun (WGS) entry which is preliminary data.</text>
</comment>
<feature type="non-terminal residue" evidence="2">
    <location>
        <position position="1"/>
    </location>
</feature>
<name>A0A1V9XG85_9ACAR</name>
<organism evidence="2 3">
    <name type="scientific">Tropilaelaps mercedesae</name>
    <dbReference type="NCBI Taxonomy" id="418985"/>
    <lineage>
        <taxon>Eukaryota</taxon>
        <taxon>Metazoa</taxon>
        <taxon>Ecdysozoa</taxon>
        <taxon>Arthropoda</taxon>
        <taxon>Chelicerata</taxon>
        <taxon>Arachnida</taxon>
        <taxon>Acari</taxon>
        <taxon>Parasitiformes</taxon>
        <taxon>Mesostigmata</taxon>
        <taxon>Gamasina</taxon>
        <taxon>Dermanyssoidea</taxon>
        <taxon>Laelapidae</taxon>
        <taxon>Tropilaelaps</taxon>
    </lineage>
</organism>
<feature type="region of interest" description="Disordered" evidence="1">
    <location>
        <begin position="180"/>
        <end position="255"/>
    </location>
</feature>
<feature type="non-terminal residue" evidence="2">
    <location>
        <position position="325"/>
    </location>
</feature>
<feature type="compositionally biased region" description="Low complexity" evidence="1">
    <location>
        <begin position="47"/>
        <end position="60"/>
    </location>
</feature>
<dbReference type="EMBL" id="MNPL01011781">
    <property type="protein sequence ID" value="OQR72436.1"/>
    <property type="molecule type" value="Genomic_DNA"/>
</dbReference>
<proteinExistence type="predicted"/>
<keyword evidence="3" id="KW-1185">Reference proteome</keyword>
<sequence>KISRSPTKRRSTDTPAGANAPGANNASTPATTAPPSKPTRKKRSSKSADTGAAVPAATTPAPAPAPPAGASGSPANGATWTPSPQTTTGVPATPEAKPPTYDNFNSGFAAAGLAPQLGHALWPQPQWPAASAAPLWGAAPLPYYNGYTAYGAYDPSKHWPAAPNAATQFRPADNTASSWNWGPLAFPPGASTAPTPHKDNLTVAGAPGGAPSPYNVQAPPGPVGAPGAPGAPVNTNYGAIQQHGGPHGGQPQHQLGQQLAPSQLAPQPNPAHMTHLQLPAQVFPPSVSSASPVHPNQTSVGGGPVTMFSSPMDLASSAGSLASMQ</sequence>
<dbReference type="Proteomes" id="UP000192247">
    <property type="component" value="Unassembled WGS sequence"/>
</dbReference>
<evidence type="ECO:0000313" key="2">
    <source>
        <dbReference type="EMBL" id="OQR72436.1"/>
    </source>
</evidence>
<feature type="compositionally biased region" description="Low complexity" evidence="1">
    <location>
        <begin position="14"/>
        <end position="34"/>
    </location>
</feature>
<dbReference type="AlphaFoldDB" id="A0A1V9XG85"/>
<gene>
    <name evidence="2" type="ORF">BIW11_10383</name>
</gene>
<accession>A0A1V9XG85</accession>
<evidence type="ECO:0000313" key="3">
    <source>
        <dbReference type="Proteomes" id="UP000192247"/>
    </source>
</evidence>
<feature type="compositionally biased region" description="Polar residues" evidence="1">
    <location>
        <begin position="80"/>
        <end position="90"/>
    </location>
</feature>
<feature type="compositionally biased region" description="Low complexity" evidence="1">
    <location>
        <begin position="68"/>
        <end position="79"/>
    </location>
</feature>
<dbReference type="InParanoid" id="A0A1V9XG85"/>
<feature type="compositionally biased region" description="Low complexity" evidence="1">
    <location>
        <begin position="284"/>
        <end position="295"/>
    </location>
</feature>
<reference evidence="2 3" key="1">
    <citation type="journal article" date="2017" name="Gigascience">
        <title>Draft genome of the honey bee ectoparasitic mite, Tropilaelaps mercedesae, is shaped by the parasitic life history.</title>
        <authorList>
            <person name="Dong X."/>
            <person name="Armstrong S.D."/>
            <person name="Xia D."/>
            <person name="Makepeace B.L."/>
            <person name="Darby A.C."/>
            <person name="Kadowaki T."/>
        </authorList>
    </citation>
    <scope>NUCLEOTIDE SEQUENCE [LARGE SCALE GENOMIC DNA]</scope>
    <source>
        <strain evidence="2">Wuxi-XJTLU</strain>
    </source>
</reference>
<protein>
    <submittedName>
        <fullName evidence="2">Uncharacterized protein</fullName>
    </submittedName>
</protein>
<evidence type="ECO:0000256" key="1">
    <source>
        <dbReference type="SAM" id="MobiDB-lite"/>
    </source>
</evidence>
<feature type="region of interest" description="Disordered" evidence="1">
    <location>
        <begin position="1"/>
        <end position="103"/>
    </location>
</feature>
<feature type="region of interest" description="Disordered" evidence="1">
    <location>
        <begin position="284"/>
        <end position="304"/>
    </location>
</feature>
<feature type="compositionally biased region" description="Low complexity" evidence="1">
    <location>
        <begin position="241"/>
        <end position="255"/>
    </location>
</feature>